<dbReference type="InterPro" id="IPR008570">
    <property type="entry name" value="ESCRT-II_cplx_Vps25-sub"/>
</dbReference>
<evidence type="ECO:0000313" key="5">
    <source>
        <dbReference type="EMBL" id="WOH09198.1"/>
    </source>
</evidence>
<comment type="similarity">
    <text evidence="1">Belongs to the VPS25 family.</text>
</comment>
<evidence type="ECO:0000256" key="3">
    <source>
        <dbReference type="ARBA" id="ARBA00022927"/>
    </source>
</evidence>
<dbReference type="Proteomes" id="UP000077755">
    <property type="component" value="Chromosome 7"/>
</dbReference>
<dbReference type="FunFam" id="1.10.10.10:FF:000141">
    <property type="entry name" value="vacuolar protein-sorting-associated protein 25"/>
    <property type="match status" value="1"/>
</dbReference>
<dbReference type="GO" id="GO:0043328">
    <property type="term" value="P:protein transport to vacuole involved in ubiquitin-dependent protein catabolic process via the multivesicular body sorting pathway"/>
    <property type="evidence" value="ECO:0007669"/>
    <property type="project" value="TreeGrafter"/>
</dbReference>
<evidence type="ECO:0000256" key="2">
    <source>
        <dbReference type="ARBA" id="ARBA00022448"/>
    </source>
</evidence>
<evidence type="ECO:0000256" key="1">
    <source>
        <dbReference type="ARBA" id="ARBA00009674"/>
    </source>
</evidence>
<dbReference type="InterPro" id="IPR036390">
    <property type="entry name" value="WH_DNA-bd_sf"/>
</dbReference>
<name>A0AAF0XJG8_DAUCS</name>
<evidence type="ECO:0000313" key="6">
    <source>
        <dbReference type="Proteomes" id="UP000077755"/>
    </source>
</evidence>
<dbReference type="GO" id="GO:0000814">
    <property type="term" value="C:ESCRT II complex"/>
    <property type="evidence" value="ECO:0007669"/>
    <property type="project" value="InterPro"/>
</dbReference>
<gene>
    <name evidence="5" type="ORF">DCAR_0728653</name>
</gene>
<dbReference type="Gene3D" id="1.10.10.10">
    <property type="entry name" value="Winged helix-like DNA-binding domain superfamily/Winged helix DNA-binding domain"/>
    <property type="match status" value="1"/>
</dbReference>
<sequence>MQKLGEFKLPHFFNYPPYFTLQPVRDTREKQIQLWKELILDYCRTQKLFVIELEKDFPLFTNPTIERSLTHEAKDAFLSALVSDGRAEWMDKSHRKCLILWHRIQDWAELVLRYVRENGLEDSVMTVEEIRLGTESRGTELHGMDRTILMRALKLLEHKGKLAIFKGTSTDDEGVKFSLQ</sequence>
<keyword evidence="2" id="KW-0813">Transport</keyword>
<reference evidence="5" key="1">
    <citation type="journal article" date="2016" name="Nat. Genet.">
        <title>A high-quality carrot genome assembly provides new insights into carotenoid accumulation and asterid genome evolution.</title>
        <authorList>
            <person name="Iorizzo M."/>
            <person name="Ellison S."/>
            <person name="Senalik D."/>
            <person name="Zeng P."/>
            <person name="Satapoomin P."/>
            <person name="Huang J."/>
            <person name="Bowman M."/>
            <person name="Iovene M."/>
            <person name="Sanseverino W."/>
            <person name="Cavagnaro P."/>
            <person name="Yildiz M."/>
            <person name="Macko-Podgorni A."/>
            <person name="Moranska E."/>
            <person name="Grzebelus E."/>
            <person name="Grzebelus D."/>
            <person name="Ashrafi H."/>
            <person name="Zheng Z."/>
            <person name="Cheng S."/>
            <person name="Spooner D."/>
            <person name="Van Deynze A."/>
            <person name="Simon P."/>
        </authorList>
    </citation>
    <scope>NUCLEOTIDE SEQUENCE</scope>
    <source>
        <tissue evidence="5">Leaf</tissue>
    </source>
</reference>
<dbReference type="PANTHER" id="PTHR13149:SF0">
    <property type="entry name" value="VACUOLAR PROTEIN-SORTING-ASSOCIATED PROTEIN 25"/>
    <property type="match status" value="1"/>
</dbReference>
<dbReference type="AlphaFoldDB" id="A0AAF0XJG8"/>
<keyword evidence="3" id="KW-0653">Protein transport</keyword>
<dbReference type="SUPFAM" id="SSF46785">
    <property type="entry name" value="Winged helix' DNA-binding domain"/>
    <property type="match status" value="2"/>
</dbReference>
<keyword evidence="6" id="KW-1185">Reference proteome</keyword>
<protein>
    <recommendedName>
        <fullName evidence="4">ESCRT-II complex subunit VPS25</fullName>
    </recommendedName>
</protein>
<dbReference type="GO" id="GO:0016236">
    <property type="term" value="P:macroautophagy"/>
    <property type="evidence" value="ECO:0007669"/>
    <property type="project" value="UniProtKB-ARBA"/>
</dbReference>
<reference evidence="5" key="2">
    <citation type="submission" date="2022-03" db="EMBL/GenBank/DDBJ databases">
        <title>Draft title - Genomic analysis of global carrot germplasm unveils the trajectory of domestication and the origin of high carotenoid orange carrot.</title>
        <authorList>
            <person name="Iorizzo M."/>
            <person name="Ellison S."/>
            <person name="Senalik D."/>
            <person name="Macko-Podgorni A."/>
            <person name="Grzebelus D."/>
            <person name="Bostan H."/>
            <person name="Rolling W."/>
            <person name="Curaba J."/>
            <person name="Simon P."/>
        </authorList>
    </citation>
    <scope>NUCLEOTIDE SEQUENCE</scope>
    <source>
        <tissue evidence="5">Leaf</tissue>
    </source>
</reference>
<proteinExistence type="inferred from homology"/>
<dbReference type="GO" id="GO:0005198">
    <property type="term" value="F:structural molecule activity"/>
    <property type="evidence" value="ECO:0007669"/>
    <property type="project" value="TreeGrafter"/>
</dbReference>
<dbReference type="EMBL" id="CP093349">
    <property type="protein sequence ID" value="WOH09198.1"/>
    <property type="molecule type" value="Genomic_DNA"/>
</dbReference>
<dbReference type="Gene3D" id="1.10.10.570">
    <property type="entry name" value="Winged helix' DNA-binding domain. Chain C. Domain 1"/>
    <property type="match status" value="1"/>
</dbReference>
<dbReference type="PANTHER" id="PTHR13149">
    <property type="entry name" value="VACUOLAR PROTEIN SORTING-ASSOCIATED PROTEIN VPS25"/>
    <property type="match status" value="1"/>
</dbReference>
<dbReference type="Pfam" id="PF05871">
    <property type="entry name" value="ESCRT-II"/>
    <property type="match status" value="1"/>
</dbReference>
<dbReference type="InterPro" id="IPR036388">
    <property type="entry name" value="WH-like_DNA-bd_sf"/>
</dbReference>
<dbReference type="KEGG" id="dcr:108193688"/>
<accession>A0AAF0XJG8</accession>
<dbReference type="FunFam" id="1.10.10.570:FF:000002">
    <property type="entry name" value="Vacuolar protein sorting-associated protein 25"/>
    <property type="match status" value="1"/>
</dbReference>
<organism evidence="5 6">
    <name type="scientific">Daucus carota subsp. sativus</name>
    <name type="common">Carrot</name>
    <dbReference type="NCBI Taxonomy" id="79200"/>
    <lineage>
        <taxon>Eukaryota</taxon>
        <taxon>Viridiplantae</taxon>
        <taxon>Streptophyta</taxon>
        <taxon>Embryophyta</taxon>
        <taxon>Tracheophyta</taxon>
        <taxon>Spermatophyta</taxon>
        <taxon>Magnoliopsida</taxon>
        <taxon>eudicotyledons</taxon>
        <taxon>Gunneridae</taxon>
        <taxon>Pentapetalae</taxon>
        <taxon>asterids</taxon>
        <taxon>campanulids</taxon>
        <taxon>Apiales</taxon>
        <taxon>Apiaceae</taxon>
        <taxon>Apioideae</taxon>
        <taxon>Scandiceae</taxon>
        <taxon>Daucinae</taxon>
        <taxon>Daucus</taxon>
        <taxon>Daucus sect. Daucus</taxon>
    </lineage>
</organism>
<dbReference type="InterPro" id="IPR014041">
    <property type="entry name" value="ESCRT-II_cplx_Vps25-sub_N"/>
</dbReference>
<evidence type="ECO:0000256" key="4">
    <source>
        <dbReference type="ARBA" id="ARBA00030094"/>
    </source>
</evidence>
<dbReference type="GO" id="GO:0042803">
    <property type="term" value="F:protein homodimerization activity"/>
    <property type="evidence" value="ECO:0007669"/>
    <property type="project" value="TreeGrafter"/>
</dbReference>